<organism evidence="2 3">
    <name type="scientific">Phlyctema vagabunda</name>
    <dbReference type="NCBI Taxonomy" id="108571"/>
    <lineage>
        <taxon>Eukaryota</taxon>
        <taxon>Fungi</taxon>
        <taxon>Dikarya</taxon>
        <taxon>Ascomycota</taxon>
        <taxon>Pezizomycotina</taxon>
        <taxon>Leotiomycetes</taxon>
        <taxon>Helotiales</taxon>
        <taxon>Dermateaceae</taxon>
        <taxon>Phlyctema</taxon>
    </lineage>
</organism>
<name>A0ABR4P4G7_9HELO</name>
<dbReference type="PANTHER" id="PTHR32487">
    <property type="entry name" value="3-OXO-DELTA(4,5)-STEROID 5-BETA-REDUCTASE"/>
    <property type="match status" value="1"/>
</dbReference>
<evidence type="ECO:0000259" key="1">
    <source>
        <dbReference type="Pfam" id="PF22917"/>
    </source>
</evidence>
<dbReference type="InterPro" id="IPR036291">
    <property type="entry name" value="NAD(P)-bd_dom_sf"/>
</dbReference>
<protein>
    <submittedName>
        <fullName evidence="2">NAD dependent epimerase dehydratase family protein</fullName>
    </submittedName>
</protein>
<proteinExistence type="predicted"/>
<dbReference type="EMBL" id="JBFCZG010000009">
    <property type="protein sequence ID" value="KAL3418178.1"/>
    <property type="molecule type" value="Genomic_DNA"/>
</dbReference>
<keyword evidence="3" id="KW-1185">Reference proteome</keyword>
<reference evidence="2 3" key="1">
    <citation type="submission" date="2024-06" db="EMBL/GenBank/DDBJ databases">
        <title>Complete genome of Phlyctema vagabunda strain 19-DSS-EL-015.</title>
        <authorList>
            <person name="Fiorenzani C."/>
        </authorList>
    </citation>
    <scope>NUCLEOTIDE SEQUENCE [LARGE SCALE GENOMIC DNA]</scope>
    <source>
        <strain evidence="2 3">19-DSS-EL-015</strain>
    </source>
</reference>
<dbReference type="Pfam" id="PF22917">
    <property type="entry name" value="PRISE"/>
    <property type="match status" value="1"/>
</dbReference>
<accession>A0ABR4P4G7</accession>
<gene>
    <name evidence="2" type="ORF">PVAG01_09893</name>
</gene>
<evidence type="ECO:0000313" key="2">
    <source>
        <dbReference type="EMBL" id="KAL3418178.1"/>
    </source>
</evidence>
<dbReference type="Gene3D" id="3.40.50.720">
    <property type="entry name" value="NAD(P)-binding Rossmann-like Domain"/>
    <property type="match status" value="1"/>
</dbReference>
<dbReference type="CDD" id="cd08948">
    <property type="entry name" value="5beta-POR_like_SDR_a"/>
    <property type="match status" value="1"/>
</dbReference>
<dbReference type="Proteomes" id="UP001629113">
    <property type="component" value="Unassembled WGS sequence"/>
</dbReference>
<dbReference type="SUPFAM" id="SSF51735">
    <property type="entry name" value="NAD(P)-binding Rossmann-fold domains"/>
    <property type="match status" value="1"/>
</dbReference>
<sequence length="396" mass="45246">MVGLKGKVAFVTGCNGISGNAIVEHLIRTPKSEWSKIVITSRRPLAVYWQDPRIEFVAIDFLSSVQEIIKEIEVVCSDVTHAFFTSYVHVGGFKDLKEKNVPLFTNFLDALDAVALSLKNICLQTGGKHYGVHLGPVQIPVNESMSRYEDHGENFYYIQEDYMFDLQKKRTWSYNIIRPHGIIGFTPHSNGMSEAITMALYFLICREMGVNATFPGNEVFYNTVDDQSYAPSIADMSVWASTTEHCKNEDFVHVNGDVIMWRYHWPAIASYFGLENIPEPVFTATGSSRSHMENNFSMIEWAKDKRPYWESICKKYGGNPDAFDWGTWDFFDWSIGKTWPTIGTNNKARKYGWSRIDDTFEGWIETYRTFEHAGILPKRSILRRGTATKSVTLNGH</sequence>
<evidence type="ECO:0000313" key="3">
    <source>
        <dbReference type="Proteomes" id="UP001629113"/>
    </source>
</evidence>
<comment type="caution">
    <text evidence="2">The sequence shown here is derived from an EMBL/GenBank/DDBJ whole genome shotgun (WGS) entry which is preliminary data.</text>
</comment>
<dbReference type="InterPro" id="IPR055222">
    <property type="entry name" value="PRISE-like_Rossmann-fold"/>
</dbReference>
<feature type="domain" description="PRISE-like Rossmann-fold" evidence="1">
    <location>
        <begin position="9"/>
        <end position="317"/>
    </location>
</feature>
<dbReference type="PANTHER" id="PTHR32487:SF0">
    <property type="entry name" value="3-OXO-DELTA(4,5)-STEROID 5-BETA-REDUCTASE"/>
    <property type="match status" value="1"/>
</dbReference>